<name>Q6L0I5_PICTO</name>
<feature type="transmembrane region" description="Helical" evidence="8">
    <location>
        <begin position="88"/>
        <end position="106"/>
    </location>
</feature>
<evidence type="ECO:0000256" key="3">
    <source>
        <dbReference type="ARBA" id="ARBA00005985"/>
    </source>
</evidence>
<dbReference type="Gene3D" id="1.20.120.1780">
    <property type="entry name" value="UbiA prenyltransferase"/>
    <property type="match status" value="1"/>
</dbReference>
<dbReference type="CDD" id="cd13959">
    <property type="entry name" value="PT_UbiA_COQ2"/>
    <property type="match status" value="1"/>
</dbReference>
<dbReference type="Proteomes" id="UP000000438">
    <property type="component" value="Chromosome"/>
</dbReference>
<dbReference type="Gene3D" id="1.10.357.140">
    <property type="entry name" value="UbiA prenyltransferase"/>
    <property type="match status" value="1"/>
</dbReference>
<dbReference type="EMBL" id="AE017261">
    <property type="protein sequence ID" value="AAT43517.1"/>
    <property type="molecule type" value="Genomic_DNA"/>
</dbReference>
<dbReference type="STRING" id="263820.PTO0932"/>
<dbReference type="GO" id="GO:0005886">
    <property type="term" value="C:plasma membrane"/>
    <property type="evidence" value="ECO:0007669"/>
    <property type="project" value="UniProtKB-SubCell"/>
</dbReference>
<dbReference type="PaxDb" id="263820-PTO0932"/>
<dbReference type="AlphaFoldDB" id="Q6L0I5"/>
<evidence type="ECO:0000313" key="10">
    <source>
        <dbReference type="Proteomes" id="UP000000438"/>
    </source>
</evidence>
<dbReference type="InterPro" id="IPR006371">
    <property type="entry name" value="Polyprenyltransferase_UbiA-li"/>
</dbReference>
<dbReference type="PATRIC" id="fig|263820.9.peg.970"/>
<dbReference type="EC" id="2.5.1.-" evidence="9"/>
<evidence type="ECO:0000256" key="6">
    <source>
        <dbReference type="ARBA" id="ARBA00022989"/>
    </source>
</evidence>
<evidence type="ECO:0000313" key="9">
    <source>
        <dbReference type="EMBL" id="AAT43517.1"/>
    </source>
</evidence>
<evidence type="ECO:0000256" key="4">
    <source>
        <dbReference type="ARBA" id="ARBA00022679"/>
    </source>
</evidence>
<feature type="transmembrane region" description="Helical" evidence="8">
    <location>
        <begin position="59"/>
        <end position="82"/>
    </location>
</feature>
<dbReference type="GO" id="GO:0006744">
    <property type="term" value="P:ubiquinone biosynthetic process"/>
    <property type="evidence" value="ECO:0007669"/>
    <property type="project" value="TreeGrafter"/>
</dbReference>
<reference evidence="9 10" key="1">
    <citation type="journal article" date="2004" name="Proc. Natl. Acad. Sci. U.S.A.">
        <title>Genome sequence of Picrophilus torridus and its implications for life around pH 0.</title>
        <authorList>
            <person name="Futterer O."/>
            <person name="Angelov A."/>
            <person name="Liesegang H."/>
            <person name="Gottschalk G."/>
            <person name="Schleper C."/>
            <person name="Schepers B."/>
            <person name="Dock C."/>
            <person name="Antranikian G."/>
            <person name="Liebl W."/>
        </authorList>
    </citation>
    <scope>NUCLEOTIDE SEQUENCE [LARGE SCALE GENOMIC DNA]</scope>
    <source>
        <strain evidence="10">ATCC 700027 / DSM 9790 / JCM 10055 / NBRC 100828</strain>
    </source>
</reference>
<keyword evidence="6 8" id="KW-1133">Transmembrane helix</keyword>
<feature type="transmembrane region" description="Helical" evidence="8">
    <location>
        <begin position="118"/>
        <end position="136"/>
    </location>
</feature>
<dbReference type="InterPro" id="IPR044878">
    <property type="entry name" value="UbiA_sf"/>
</dbReference>
<evidence type="ECO:0000256" key="2">
    <source>
        <dbReference type="ARBA" id="ARBA00004651"/>
    </source>
</evidence>
<feature type="transmembrane region" description="Helical" evidence="8">
    <location>
        <begin position="201"/>
        <end position="224"/>
    </location>
</feature>
<keyword evidence="5 8" id="KW-0812">Transmembrane</keyword>
<evidence type="ECO:0000256" key="8">
    <source>
        <dbReference type="SAM" id="Phobius"/>
    </source>
</evidence>
<dbReference type="GO" id="GO:0016765">
    <property type="term" value="F:transferase activity, transferring alkyl or aryl (other than methyl) groups"/>
    <property type="evidence" value="ECO:0007669"/>
    <property type="project" value="InterPro"/>
</dbReference>
<dbReference type="InterPro" id="IPR000537">
    <property type="entry name" value="UbiA_prenyltransferase"/>
</dbReference>
<dbReference type="NCBIfam" id="NF009532">
    <property type="entry name" value="PRK12895.1"/>
    <property type="match status" value="1"/>
</dbReference>
<evidence type="ECO:0000256" key="7">
    <source>
        <dbReference type="ARBA" id="ARBA00023136"/>
    </source>
</evidence>
<dbReference type="InterPro" id="IPR039653">
    <property type="entry name" value="Prenyltransferase"/>
</dbReference>
<dbReference type="eggNOG" id="arCOG00477">
    <property type="taxonomic scope" value="Archaea"/>
</dbReference>
<feature type="transmembrane region" description="Helical" evidence="8">
    <location>
        <begin position="142"/>
        <end position="164"/>
    </location>
</feature>
<proteinExistence type="inferred from homology"/>
<dbReference type="PANTHER" id="PTHR11048:SF28">
    <property type="entry name" value="4-HYDROXYBENZOATE POLYPRENYLTRANSFERASE, MITOCHONDRIAL"/>
    <property type="match status" value="1"/>
</dbReference>
<evidence type="ECO:0000256" key="1">
    <source>
        <dbReference type="ARBA" id="ARBA00001946"/>
    </source>
</evidence>
<dbReference type="Pfam" id="PF01040">
    <property type="entry name" value="UbiA"/>
    <property type="match status" value="1"/>
</dbReference>
<dbReference type="PANTHER" id="PTHR11048">
    <property type="entry name" value="PRENYLTRANSFERASES"/>
    <property type="match status" value="1"/>
</dbReference>
<evidence type="ECO:0000256" key="5">
    <source>
        <dbReference type="ARBA" id="ARBA00022692"/>
    </source>
</evidence>
<keyword evidence="4 9" id="KW-0808">Transferase</keyword>
<dbReference type="InParanoid" id="Q6L0I5"/>
<dbReference type="OrthoDB" id="56630at2157"/>
<comment type="subcellular location">
    <subcellularLocation>
        <location evidence="2">Cell membrane</location>
        <topology evidence="2">Multi-pass membrane protein</topology>
    </subcellularLocation>
</comment>
<sequence length="264" mass="30118">MLFDLPFILAGMLIASHYIHYIKFLLILIAGASARTSAMSINRIIGKKYDMINPRKKDWALVSGTIKMKDAILFTLIFIVIFEICTFLLNYLVFYLSFIVIIMFIIDPFLKRYTAIRHIFMGGIIGLGVIGGYLAVKPAFTYNPLIYIISFSVSLWVAGFDIIYTIQDIEYDKINGLKTIVNTYGIKNGVYASDLFHISSAVLFFISGIIINSLYYYTALLIIYTIMIKEHLIIRNDINKIMTFFRLNSFIGIVFLIGIALSLR</sequence>
<dbReference type="HOGENOM" id="CLU_034879_5_1_2"/>
<feature type="transmembrane region" description="Helical" evidence="8">
    <location>
        <begin position="244"/>
        <end position="263"/>
    </location>
</feature>
<dbReference type="KEGG" id="pto:PTO0932"/>
<comment type="similarity">
    <text evidence="3">Belongs to the UbiA prenyltransferase family.</text>
</comment>
<keyword evidence="7 8" id="KW-0472">Membrane</keyword>
<organism evidence="9 10">
    <name type="scientific">Picrophilus torridus (strain ATCC 700027 / DSM 9790 / JCM 10055 / NBRC 100828 / KAW 2/3)</name>
    <dbReference type="NCBI Taxonomy" id="1122961"/>
    <lineage>
        <taxon>Archaea</taxon>
        <taxon>Methanobacteriati</taxon>
        <taxon>Thermoplasmatota</taxon>
        <taxon>Thermoplasmata</taxon>
        <taxon>Thermoplasmatales</taxon>
        <taxon>Picrophilaceae</taxon>
        <taxon>Picrophilus</taxon>
    </lineage>
</organism>
<comment type="cofactor">
    <cofactor evidence="1">
        <name>Mg(2+)</name>
        <dbReference type="ChEBI" id="CHEBI:18420"/>
    </cofactor>
</comment>
<gene>
    <name evidence="9" type="ordered locus">PTO0932</name>
</gene>
<dbReference type="NCBIfam" id="TIGR01475">
    <property type="entry name" value="ubiA_other"/>
    <property type="match status" value="1"/>
</dbReference>
<accession>Q6L0I5</accession>
<protein>
    <submittedName>
        <fullName evidence="9">4-hydroxybenzoate octaprenyltransferase</fullName>
        <ecNumber evidence="9">2.5.1.-</ecNumber>
    </submittedName>
</protein>